<gene>
    <name evidence="1" type="ORF">B4135_1038</name>
</gene>
<reference evidence="1 2" key="1">
    <citation type="submission" date="2016-01" db="EMBL/GenBank/DDBJ databases">
        <title>Draft Genome Sequences of Seven Thermophilic Sporeformers Isolated from Foods.</title>
        <authorList>
            <person name="Berendsen E.M."/>
            <person name="Wells-Bennik M.H."/>
            <person name="Krawcyk A.O."/>
            <person name="De Jong A."/>
            <person name="Holsappel S."/>
            <person name="Eijlander R.T."/>
            <person name="Kuipers O.P."/>
        </authorList>
    </citation>
    <scope>NUCLEOTIDE SEQUENCE [LARGE SCALE GENOMIC DNA]</scope>
    <source>
        <strain evidence="1 2">B4135</strain>
    </source>
</reference>
<organism evidence="1 2">
    <name type="scientific">Caldibacillus debilis</name>
    <dbReference type="NCBI Taxonomy" id="301148"/>
    <lineage>
        <taxon>Bacteria</taxon>
        <taxon>Bacillati</taxon>
        <taxon>Bacillota</taxon>
        <taxon>Bacilli</taxon>
        <taxon>Bacillales</taxon>
        <taxon>Bacillaceae</taxon>
        <taxon>Caldibacillus</taxon>
    </lineage>
</organism>
<evidence type="ECO:0000313" key="1">
    <source>
        <dbReference type="EMBL" id="KYD22917.1"/>
    </source>
</evidence>
<comment type="caution">
    <text evidence="1">The sequence shown here is derived from an EMBL/GenBank/DDBJ whole genome shotgun (WGS) entry which is preliminary data.</text>
</comment>
<dbReference type="STRING" id="301148.B4135_1038"/>
<proteinExistence type="predicted"/>
<sequence length="59" mass="7001">MRKEPISKNWLILKIYWKSKFHGQRMPAAAFVNIFFAAAADDGYFSFLPVKCFRDERKD</sequence>
<dbReference type="EMBL" id="LQYT01000005">
    <property type="protein sequence ID" value="KYD22917.1"/>
    <property type="molecule type" value="Genomic_DNA"/>
</dbReference>
<dbReference type="AlphaFoldDB" id="A0A150MEC7"/>
<dbReference type="Proteomes" id="UP000075683">
    <property type="component" value="Unassembled WGS sequence"/>
</dbReference>
<accession>A0A150MEC7</accession>
<protein>
    <submittedName>
        <fullName evidence="1">Uncharacterized protein</fullName>
    </submittedName>
</protein>
<name>A0A150MEC7_9BACI</name>
<evidence type="ECO:0000313" key="2">
    <source>
        <dbReference type="Proteomes" id="UP000075683"/>
    </source>
</evidence>